<dbReference type="InterPro" id="IPR047654">
    <property type="entry name" value="IS1634_transpos"/>
</dbReference>
<evidence type="ECO:0000313" key="4">
    <source>
        <dbReference type="Proteomes" id="UP000268059"/>
    </source>
</evidence>
<dbReference type="Pfam" id="PF01609">
    <property type="entry name" value="DDE_Tnp_1"/>
    <property type="match status" value="1"/>
</dbReference>
<gene>
    <name evidence="2" type="ORF">SG0102_02460</name>
    <name evidence="3" type="ORF">SG0102_20580</name>
</gene>
<dbReference type="KEGG" id="ebm:SG0102_20580"/>
<dbReference type="Proteomes" id="UP000268059">
    <property type="component" value="Chromosome"/>
</dbReference>
<dbReference type="AlphaFoldDB" id="A0A3G9J404"/>
<sequence length="606" mass="71206">MAKRLKVSKSKYSESFTIIEDYYNHDTKKSTTFIVERLGNLKSLMEKYNTDSRDVVMQNLKAYVNELRKKDKEDKSVINISIGANDLIDLNSKNVFNIGYLYIRNILCSLGIADICRQISEKYRFKYDLTDILVDLVCTRVIYPSSKKSSYESAKKFLKEPTYSLADVYRSLKPLCNERYLIEKKLYENSSKMFKKNTSVLYYDCTNFYFEIEEEDDFRKYGKSKENRPNPIVQYGLFMDADGLPLADYVFQGNKNEQFSLRELEAKIEDEFKVAKFVVCADAGLNGWENKVYNDMKKNGAFIVTQPIKKLKKPLKEWAVSHDGWKLQGYPDTYNLDDLADKETIEIEGKKRKISDLVFYKQRWEKTTKKTASSKTKYILEEQIIVTYSRKFAVYQKHIRDKKLERARKLLKNPGKLTKTNQRDPRYYITETAITKDGEVAKEKVYEINESKIAEEEKYDGFYAVTTDLEDDDLSLIINANKQRWEIEESFEIMKSELRTRPMYVQQEDSISGHLLTCFIALLVYRLLEKKFLNEKYTCTEIFSTLRDLNISHLNGTYYVPAFNRTPLVDDLVEIFGFQPSRKIIQQKNLKKFQRVVNSKNSTKLK</sequence>
<dbReference type="InterPro" id="IPR012337">
    <property type="entry name" value="RNaseH-like_sf"/>
</dbReference>
<organism evidence="2 4">
    <name type="scientific">Intestinibaculum porci</name>
    <dbReference type="NCBI Taxonomy" id="2487118"/>
    <lineage>
        <taxon>Bacteria</taxon>
        <taxon>Bacillati</taxon>
        <taxon>Bacillota</taxon>
        <taxon>Erysipelotrichia</taxon>
        <taxon>Erysipelotrichales</taxon>
        <taxon>Erysipelotrichaceae</taxon>
        <taxon>Intestinibaculum</taxon>
    </lineage>
</organism>
<keyword evidence="4" id="KW-1185">Reference proteome</keyword>
<dbReference type="EMBL" id="AP019309">
    <property type="protein sequence ID" value="BBH27124.1"/>
    <property type="molecule type" value="Genomic_DNA"/>
</dbReference>
<protein>
    <recommendedName>
        <fullName evidence="1">Transposase IS4-like domain-containing protein</fullName>
    </recommendedName>
</protein>
<feature type="domain" description="Transposase IS4-like" evidence="1">
    <location>
        <begin position="234"/>
        <end position="523"/>
    </location>
</feature>
<dbReference type="GO" id="GO:0004803">
    <property type="term" value="F:transposase activity"/>
    <property type="evidence" value="ECO:0007669"/>
    <property type="project" value="InterPro"/>
</dbReference>
<dbReference type="OrthoDB" id="9767746at2"/>
<dbReference type="EMBL" id="AP019309">
    <property type="protein sequence ID" value="BBH25312.1"/>
    <property type="molecule type" value="Genomic_DNA"/>
</dbReference>
<name>A0A3G9J404_9FIRM</name>
<dbReference type="GO" id="GO:0006313">
    <property type="term" value="P:DNA transposition"/>
    <property type="evidence" value="ECO:0007669"/>
    <property type="project" value="InterPro"/>
</dbReference>
<evidence type="ECO:0000313" key="3">
    <source>
        <dbReference type="EMBL" id="BBH27124.1"/>
    </source>
</evidence>
<dbReference type="InParanoid" id="A0A3G9J404"/>
<proteinExistence type="predicted"/>
<evidence type="ECO:0000313" key="2">
    <source>
        <dbReference type="EMBL" id="BBH25312.1"/>
    </source>
</evidence>
<dbReference type="SUPFAM" id="SSF53098">
    <property type="entry name" value="Ribonuclease H-like"/>
    <property type="match status" value="1"/>
</dbReference>
<dbReference type="RefSeq" id="WP_125118267.1">
    <property type="nucleotide sequence ID" value="NZ_AP019309.1"/>
</dbReference>
<dbReference type="GO" id="GO:0003677">
    <property type="term" value="F:DNA binding"/>
    <property type="evidence" value="ECO:0007669"/>
    <property type="project" value="InterPro"/>
</dbReference>
<evidence type="ECO:0000259" key="1">
    <source>
        <dbReference type="Pfam" id="PF01609"/>
    </source>
</evidence>
<reference evidence="2 4" key="1">
    <citation type="submission" date="2018-11" db="EMBL/GenBank/DDBJ databases">
        <title>Novel Erysipelotrichaceae bacterium isolated from small intestine of a swine.</title>
        <authorList>
            <person name="Kim J.S."/>
            <person name="Choe H."/>
            <person name="Lee Y.R."/>
            <person name="Kim K.M."/>
            <person name="Park D.S."/>
        </authorList>
    </citation>
    <scope>NUCLEOTIDE SEQUENCE [LARGE SCALE GENOMIC DNA]</scope>
    <source>
        <strain evidence="2 4">SG0102</strain>
    </source>
</reference>
<dbReference type="InterPro" id="IPR002559">
    <property type="entry name" value="Transposase_11"/>
</dbReference>
<accession>A0A3G9J404</accession>
<dbReference type="KEGG" id="ebm:SG0102_02460"/>
<dbReference type="NCBIfam" id="NF033559">
    <property type="entry name" value="transpos_IS1634"/>
    <property type="match status" value="1"/>
</dbReference>